<sequence length="121" mass="13747">MMSASSCRELMLFLFTDLWRVVSLCLLRLGKASDPHAVLALQPAAEAFFLVHAFCFGTSKAFAYLKNNICIAQFLFQDPAFYKSLEFLLNNPIDDLGLDLTFSLEYNIISVVKFFIYNTIL</sequence>
<name>A0A1I7WI83_HETBA</name>
<dbReference type="WBParaSite" id="Hba_04676">
    <property type="protein sequence ID" value="Hba_04676"/>
    <property type="gene ID" value="Hba_04676"/>
</dbReference>
<evidence type="ECO:0000313" key="2">
    <source>
        <dbReference type="Proteomes" id="UP000095283"/>
    </source>
</evidence>
<evidence type="ECO:0000256" key="1">
    <source>
        <dbReference type="SAM" id="SignalP"/>
    </source>
</evidence>
<dbReference type="Gene3D" id="3.30.2160.10">
    <property type="entry name" value="Hect, E3 ligase catalytic domain"/>
    <property type="match status" value="1"/>
</dbReference>
<dbReference type="Proteomes" id="UP000095283">
    <property type="component" value="Unplaced"/>
</dbReference>
<reference evidence="3" key="1">
    <citation type="submission" date="2016-11" db="UniProtKB">
        <authorList>
            <consortium name="WormBaseParasite"/>
        </authorList>
    </citation>
    <scope>IDENTIFICATION</scope>
</reference>
<feature type="signal peptide" evidence="1">
    <location>
        <begin position="1"/>
        <end position="32"/>
    </location>
</feature>
<proteinExistence type="predicted"/>
<protein>
    <submittedName>
        <fullName evidence="3">Secreted protein</fullName>
    </submittedName>
</protein>
<evidence type="ECO:0000313" key="3">
    <source>
        <dbReference type="WBParaSite" id="Hba_04676"/>
    </source>
</evidence>
<organism evidence="2 3">
    <name type="scientific">Heterorhabditis bacteriophora</name>
    <name type="common">Entomopathogenic nematode worm</name>
    <dbReference type="NCBI Taxonomy" id="37862"/>
    <lineage>
        <taxon>Eukaryota</taxon>
        <taxon>Metazoa</taxon>
        <taxon>Ecdysozoa</taxon>
        <taxon>Nematoda</taxon>
        <taxon>Chromadorea</taxon>
        <taxon>Rhabditida</taxon>
        <taxon>Rhabditina</taxon>
        <taxon>Rhabditomorpha</taxon>
        <taxon>Strongyloidea</taxon>
        <taxon>Heterorhabditidae</taxon>
        <taxon>Heterorhabditis</taxon>
    </lineage>
</organism>
<feature type="chain" id="PRO_5009310639" evidence="1">
    <location>
        <begin position="33"/>
        <end position="121"/>
    </location>
</feature>
<accession>A0A1I7WI83</accession>
<keyword evidence="1" id="KW-0732">Signal</keyword>
<dbReference type="AlphaFoldDB" id="A0A1I7WI83"/>
<keyword evidence="2" id="KW-1185">Reference proteome</keyword>